<dbReference type="AlphaFoldDB" id="A0A0A3JA45"/>
<feature type="domain" description="Flagellar hook-length control protein-like C-terminal" evidence="2">
    <location>
        <begin position="319"/>
        <end position="395"/>
    </location>
</feature>
<organism evidence="3 4">
    <name type="scientific">Ureibacillus massiliensis 4400831 = CIP 108448 = CCUG 49529</name>
    <dbReference type="NCBI Taxonomy" id="1211035"/>
    <lineage>
        <taxon>Bacteria</taxon>
        <taxon>Bacillati</taxon>
        <taxon>Bacillota</taxon>
        <taxon>Bacilli</taxon>
        <taxon>Bacillales</taxon>
        <taxon>Caryophanaceae</taxon>
        <taxon>Ureibacillus</taxon>
    </lineage>
</organism>
<reference evidence="3 4" key="1">
    <citation type="submission" date="2014-02" db="EMBL/GenBank/DDBJ databases">
        <title>Draft genome sequence of Lysinibacillus massiliensis CCUG 49529.</title>
        <authorList>
            <person name="Zhang F."/>
            <person name="Wang G."/>
            <person name="Zhang L."/>
        </authorList>
    </citation>
    <scope>NUCLEOTIDE SEQUENCE [LARGE SCALE GENOMIC DNA]</scope>
    <source>
        <strain evidence="3 4">CCUG 49529</strain>
    </source>
</reference>
<sequence length="443" mass="49364">MNLGIMQLTSMSQTISTGQTSTKATTANTSKALGETSGKFGEVFSKIVASQNNTTKTDTAKEETVDVEALNNLLDSESIEEVLDLLGISHDEGFLTIQVDGEGQMKSIDESMNLEDLLSLLNMDSEELSKMMENLLDTENIELNNIWQFVQMVNEQAPNIISQLATALQGEHKVTPKEAEQLIQFLKLAQIVGKNGDLMGDQPLQLLNLKDVIKMVVEQVHKSTKEDLVSSTDSTTKQIATVTTQTVQSAVSNNSVTQSSQQQVVKQTENTTETMQTPISTQQTTNTSVKTFTITLPVEKNAQGEALVKEIQYLMNRSQLSNTQGTMKLLLKLYPENLGSIRIEIMQQDGVLSARLLATTQAAKELLDGQLHQLKSAFAHANIQMDRIDIAQSLQETDRNFRDQSMFSNMFRQQQEQENENQDEHDEDEESLSFKDYLINEEV</sequence>
<evidence type="ECO:0000313" key="3">
    <source>
        <dbReference type="EMBL" id="KGR92073.1"/>
    </source>
</evidence>
<protein>
    <recommendedName>
        <fullName evidence="2">Flagellar hook-length control protein-like C-terminal domain-containing protein</fullName>
    </recommendedName>
</protein>
<dbReference type="Gene3D" id="3.30.750.140">
    <property type="match status" value="1"/>
</dbReference>
<accession>A0A0A3JA45</accession>
<gene>
    <name evidence="3" type="ORF">CD30_01750</name>
</gene>
<feature type="region of interest" description="Disordered" evidence="1">
    <location>
        <begin position="413"/>
        <end position="443"/>
    </location>
</feature>
<feature type="compositionally biased region" description="Acidic residues" evidence="1">
    <location>
        <begin position="417"/>
        <end position="431"/>
    </location>
</feature>
<comment type="caution">
    <text evidence="3">The sequence shown here is derived from an EMBL/GenBank/DDBJ whole genome shotgun (WGS) entry which is preliminary data.</text>
</comment>
<dbReference type="EMBL" id="JPVQ01000002">
    <property type="protein sequence ID" value="KGR92073.1"/>
    <property type="molecule type" value="Genomic_DNA"/>
</dbReference>
<dbReference type="RefSeq" id="WP_036171639.1">
    <property type="nucleotide sequence ID" value="NZ_AVCZ01000002.1"/>
</dbReference>
<dbReference type="Pfam" id="PF02120">
    <property type="entry name" value="Flg_hook"/>
    <property type="match status" value="1"/>
</dbReference>
<dbReference type="InterPro" id="IPR038610">
    <property type="entry name" value="FliK-like_C_sf"/>
</dbReference>
<evidence type="ECO:0000259" key="2">
    <source>
        <dbReference type="Pfam" id="PF02120"/>
    </source>
</evidence>
<dbReference type="InterPro" id="IPR021136">
    <property type="entry name" value="Flagellar_hook_control-like_C"/>
</dbReference>
<name>A0A0A3JA45_9BACL</name>
<dbReference type="OrthoDB" id="2112988at2"/>
<dbReference type="CDD" id="cd17470">
    <property type="entry name" value="T3SS_Flik_C"/>
    <property type="match status" value="1"/>
</dbReference>
<dbReference type="eggNOG" id="COG3144">
    <property type="taxonomic scope" value="Bacteria"/>
</dbReference>
<evidence type="ECO:0000313" key="4">
    <source>
        <dbReference type="Proteomes" id="UP000030595"/>
    </source>
</evidence>
<keyword evidence="4" id="KW-1185">Reference proteome</keyword>
<proteinExistence type="predicted"/>
<dbReference type="Proteomes" id="UP000030595">
    <property type="component" value="Unassembled WGS sequence"/>
</dbReference>
<evidence type="ECO:0000256" key="1">
    <source>
        <dbReference type="SAM" id="MobiDB-lite"/>
    </source>
</evidence>